<feature type="domain" description="Aldehyde dehydrogenase" evidence="2">
    <location>
        <begin position="30"/>
        <end position="479"/>
    </location>
</feature>
<dbReference type="SUPFAM" id="SSF53720">
    <property type="entry name" value="ALDH-like"/>
    <property type="match status" value="1"/>
</dbReference>
<keyword evidence="4" id="KW-1185">Reference proteome</keyword>
<dbReference type="InterPro" id="IPR016162">
    <property type="entry name" value="Ald_DH_N"/>
</dbReference>
<evidence type="ECO:0000313" key="4">
    <source>
        <dbReference type="Proteomes" id="UP000678317"/>
    </source>
</evidence>
<dbReference type="PANTHER" id="PTHR11699">
    <property type="entry name" value="ALDEHYDE DEHYDROGENASE-RELATED"/>
    <property type="match status" value="1"/>
</dbReference>
<dbReference type="RefSeq" id="WP_208290030.1">
    <property type="nucleotide sequence ID" value="NZ_CP074404.1"/>
</dbReference>
<dbReference type="Proteomes" id="UP000678317">
    <property type="component" value="Unassembled WGS sequence"/>
</dbReference>
<accession>A0ABS3SJ41</accession>
<reference evidence="3 4" key="1">
    <citation type="submission" date="2021-03" db="EMBL/GenBank/DDBJ databases">
        <title>novel species in genus Cellulomonas.</title>
        <authorList>
            <person name="Zhang G."/>
        </authorList>
    </citation>
    <scope>NUCLEOTIDE SEQUENCE [LARGE SCALE GENOMIC DNA]</scope>
    <source>
        <strain evidence="4">zg-ZUI188</strain>
    </source>
</reference>
<dbReference type="Gene3D" id="3.40.309.10">
    <property type="entry name" value="Aldehyde Dehydrogenase, Chain A, domain 2"/>
    <property type="match status" value="1"/>
</dbReference>
<dbReference type="Pfam" id="PF00171">
    <property type="entry name" value="Aldedh"/>
    <property type="match status" value="1"/>
</dbReference>
<gene>
    <name evidence="3" type="ORF">J4035_14065</name>
</gene>
<dbReference type="InterPro" id="IPR015590">
    <property type="entry name" value="Aldehyde_DH_dom"/>
</dbReference>
<dbReference type="Gene3D" id="3.40.605.10">
    <property type="entry name" value="Aldehyde Dehydrogenase, Chain A, domain 1"/>
    <property type="match status" value="1"/>
</dbReference>
<name>A0ABS3SJ41_9CELL</name>
<organism evidence="3 4">
    <name type="scientific">Cellulomonas fengjieae</name>
    <dbReference type="NCBI Taxonomy" id="2819978"/>
    <lineage>
        <taxon>Bacteria</taxon>
        <taxon>Bacillati</taxon>
        <taxon>Actinomycetota</taxon>
        <taxon>Actinomycetes</taxon>
        <taxon>Micrococcales</taxon>
        <taxon>Cellulomonadaceae</taxon>
        <taxon>Cellulomonas</taxon>
    </lineage>
</organism>
<proteinExistence type="predicted"/>
<dbReference type="EMBL" id="JAGFBM010000008">
    <property type="protein sequence ID" value="MBO3085766.1"/>
    <property type="molecule type" value="Genomic_DNA"/>
</dbReference>
<evidence type="ECO:0000313" key="3">
    <source>
        <dbReference type="EMBL" id="MBO3085766.1"/>
    </source>
</evidence>
<dbReference type="InterPro" id="IPR016163">
    <property type="entry name" value="Ald_DH_C"/>
</dbReference>
<keyword evidence="1" id="KW-0560">Oxidoreductase</keyword>
<dbReference type="InterPro" id="IPR016161">
    <property type="entry name" value="Ald_DH/histidinol_DH"/>
</dbReference>
<evidence type="ECO:0000259" key="2">
    <source>
        <dbReference type="Pfam" id="PF00171"/>
    </source>
</evidence>
<protein>
    <submittedName>
        <fullName evidence="3">Aldehyde dehydrogenase family protein</fullName>
    </submittedName>
</protein>
<dbReference type="CDD" id="cd07078">
    <property type="entry name" value="ALDH"/>
    <property type="match status" value="1"/>
</dbReference>
<evidence type="ECO:0000256" key="1">
    <source>
        <dbReference type="ARBA" id="ARBA00023002"/>
    </source>
</evidence>
<sequence>MTITSRPDIEVHRLAQHYVGGRAVPGEGSRVLERRSPVTGESTLVLVPATPGEVARAVAAADEARVAWRRTPAATRATALRAAAAAVRAQADELGAALCRSTGRLLSQSVESARVAADLLDEAAAAGTGAAGRVLGGPLSVLDVVRREPHGVVGVITPWNDPFPAAAGLIGAALVTGNTVVHKPSERSAAPGWHLARLIAEQLPAGVLDVVNGDGATGEALVADQRVALVAQVGSTATGRRIAAVAGARGARVLRENGGKDPLLVDDGVDPTWAAQQIATGAFTNTGQLCTSVERVYLHERVADAVLTELVDLCARLRVGDPADSSTDLGPLVDDEQLAVVERHVDDAVRSGARVLAGGARLEGPGAFYPPTVLDGCTATMEVMTEETFGPVAAVTRVPDFAAGLQLAASGRYGLAATVLTPHLDHALRAADELDVGTVKVNAVFGGAPGGSADPRRDSGAGAGYGPDLLDAMTVLKAVHIEALPPSGS</sequence>
<comment type="caution">
    <text evidence="3">The sequence shown here is derived from an EMBL/GenBank/DDBJ whole genome shotgun (WGS) entry which is preliminary data.</text>
</comment>